<dbReference type="Gene3D" id="1.10.10.60">
    <property type="entry name" value="Homeodomain-like"/>
    <property type="match status" value="1"/>
</dbReference>
<dbReference type="InterPro" id="IPR020449">
    <property type="entry name" value="Tscrpt_reg_AraC-type_HTH"/>
</dbReference>
<evidence type="ECO:0000256" key="3">
    <source>
        <dbReference type="ARBA" id="ARBA00023159"/>
    </source>
</evidence>
<protein>
    <recommendedName>
        <fullName evidence="5">Arabinose operon regulatory protein</fullName>
    </recommendedName>
</protein>
<dbReference type="PROSITE" id="PS01124">
    <property type="entry name" value="HTH_ARAC_FAMILY_2"/>
    <property type="match status" value="1"/>
</dbReference>
<dbReference type="InterPro" id="IPR037923">
    <property type="entry name" value="HTH-like"/>
</dbReference>
<dbReference type="AlphaFoldDB" id="A0AAE6YXX9"/>
<name>A0AAE6YXX9_9GAMM</name>
<dbReference type="SMART" id="SM00342">
    <property type="entry name" value="HTH_ARAC"/>
    <property type="match status" value="1"/>
</dbReference>
<evidence type="ECO:0000256" key="4">
    <source>
        <dbReference type="ARBA" id="ARBA00023163"/>
    </source>
</evidence>
<evidence type="ECO:0000259" key="6">
    <source>
        <dbReference type="PROSITE" id="PS01124"/>
    </source>
</evidence>
<dbReference type="InterPro" id="IPR003313">
    <property type="entry name" value="AraC-bd"/>
</dbReference>
<dbReference type="GO" id="GO:0003700">
    <property type="term" value="F:DNA-binding transcription factor activity"/>
    <property type="evidence" value="ECO:0007669"/>
    <property type="project" value="InterPro"/>
</dbReference>
<keyword evidence="1" id="KW-0805">Transcription regulation</keyword>
<evidence type="ECO:0000256" key="2">
    <source>
        <dbReference type="ARBA" id="ARBA00023125"/>
    </source>
</evidence>
<dbReference type="Pfam" id="PF02311">
    <property type="entry name" value="AraC_binding"/>
    <property type="match status" value="1"/>
</dbReference>
<dbReference type="RefSeq" id="WP_168361962.1">
    <property type="nucleotide sequence ID" value="NZ_CP033622.1"/>
</dbReference>
<dbReference type="PANTHER" id="PTHR43280:SF32">
    <property type="entry name" value="TRANSCRIPTIONAL REGULATORY PROTEIN"/>
    <property type="match status" value="1"/>
</dbReference>
<dbReference type="InterPro" id="IPR018060">
    <property type="entry name" value="HTH_AraC"/>
</dbReference>
<dbReference type="Proteomes" id="UP000500801">
    <property type="component" value="Chromosome"/>
</dbReference>
<gene>
    <name evidence="7" type="ORF">DWG24_06775</name>
</gene>
<dbReference type="EMBL" id="CP033622">
    <property type="protein sequence ID" value="QIZ50509.1"/>
    <property type="molecule type" value="Genomic_DNA"/>
</dbReference>
<dbReference type="SUPFAM" id="SSF51215">
    <property type="entry name" value="Regulatory protein AraC"/>
    <property type="match status" value="1"/>
</dbReference>
<organism evidence="7 8">
    <name type="scientific">Dickeya zeae</name>
    <dbReference type="NCBI Taxonomy" id="204042"/>
    <lineage>
        <taxon>Bacteria</taxon>
        <taxon>Pseudomonadati</taxon>
        <taxon>Pseudomonadota</taxon>
        <taxon>Gammaproteobacteria</taxon>
        <taxon>Enterobacterales</taxon>
        <taxon>Pectobacteriaceae</taxon>
        <taxon>Dickeya</taxon>
    </lineage>
</organism>
<dbReference type="GO" id="GO:0043565">
    <property type="term" value="F:sequence-specific DNA binding"/>
    <property type="evidence" value="ECO:0007669"/>
    <property type="project" value="InterPro"/>
</dbReference>
<sequence length="289" mass="33905">MKIPNISFSHKQSKNLGIEVFELDSLARREYTGFDPQIPHRINFFMLIFIEEGTGVHQIDFEDYNFRPDSLIFIQREQVHAFDLSNHPKGKILIFTQEFLDHVHANMRLPNYTPTHLNPQHNPLIQPDSAIYRRAHILVNELLTEQSDIHKDTLLIMYLFSALVLLLRKKQSNTEIGKLSQNQSIKLARFFNLLQENYLQVRDATWYAGQVNTTYKTLNLICKIATGLTVKQMIDAFIIIEIKRQLVIRKVTTQQIAYEFGFEDASNFIKYFRKMTGVTPSFFQREHKI</sequence>
<evidence type="ECO:0000256" key="5">
    <source>
        <dbReference type="ARBA" id="ARBA00044978"/>
    </source>
</evidence>
<dbReference type="InterPro" id="IPR009057">
    <property type="entry name" value="Homeodomain-like_sf"/>
</dbReference>
<keyword evidence="2" id="KW-0238">DNA-binding</keyword>
<keyword evidence="3" id="KW-0010">Activator</keyword>
<accession>A0AAE6YXX9</accession>
<dbReference type="PANTHER" id="PTHR43280">
    <property type="entry name" value="ARAC-FAMILY TRANSCRIPTIONAL REGULATOR"/>
    <property type="match status" value="1"/>
</dbReference>
<feature type="domain" description="HTH araC/xylS-type" evidence="6">
    <location>
        <begin position="188"/>
        <end position="286"/>
    </location>
</feature>
<reference evidence="7 8" key="1">
    <citation type="submission" date="2018-11" db="EMBL/GenBank/DDBJ databases">
        <title>Complete genome sequence of Dickeya zeae strain CE1 infecting Canna edulis Ker-Gawl. in China.</title>
        <authorList>
            <person name="Zhang J."/>
            <person name="Lin B."/>
            <person name="Shen H."/>
            <person name="Jiang S."/>
            <person name="Pu X."/>
            <person name="Sun D."/>
        </authorList>
    </citation>
    <scope>NUCLEOTIDE SEQUENCE [LARGE SCALE GENOMIC DNA]</scope>
    <source>
        <strain evidence="7 8">CE1</strain>
    </source>
</reference>
<keyword evidence="4" id="KW-0804">Transcription</keyword>
<dbReference type="Pfam" id="PF12833">
    <property type="entry name" value="HTH_18"/>
    <property type="match status" value="1"/>
</dbReference>
<dbReference type="SUPFAM" id="SSF46689">
    <property type="entry name" value="Homeodomain-like"/>
    <property type="match status" value="1"/>
</dbReference>
<proteinExistence type="predicted"/>
<evidence type="ECO:0000256" key="1">
    <source>
        <dbReference type="ARBA" id="ARBA00023015"/>
    </source>
</evidence>
<evidence type="ECO:0000313" key="8">
    <source>
        <dbReference type="Proteomes" id="UP000500801"/>
    </source>
</evidence>
<evidence type="ECO:0000313" key="7">
    <source>
        <dbReference type="EMBL" id="QIZ50509.1"/>
    </source>
</evidence>
<dbReference type="PRINTS" id="PR00032">
    <property type="entry name" value="HTHARAC"/>
</dbReference>